<protein>
    <submittedName>
        <fullName evidence="1">Uncharacterized protein</fullName>
    </submittedName>
</protein>
<evidence type="ECO:0000313" key="1">
    <source>
        <dbReference type="EMBL" id="OLF91271.1"/>
    </source>
</evidence>
<accession>A0A7Z0WWX4</accession>
<dbReference type="EMBL" id="LKPO01000019">
    <property type="protein sequence ID" value="OLF91271.1"/>
    <property type="molecule type" value="Genomic_DNA"/>
</dbReference>
<dbReference type="AlphaFoldDB" id="A0A7Z0WWX4"/>
<evidence type="ECO:0000313" key="2">
    <source>
        <dbReference type="Proteomes" id="UP000185604"/>
    </source>
</evidence>
<organism evidence="1 2">
    <name type="scientific">Bacillus paralicheniformis</name>
    <dbReference type="NCBI Taxonomy" id="1648923"/>
    <lineage>
        <taxon>Bacteria</taxon>
        <taxon>Bacillati</taxon>
        <taxon>Bacillota</taxon>
        <taxon>Bacilli</taxon>
        <taxon>Bacillales</taxon>
        <taxon>Bacillaceae</taxon>
        <taxon>Bacillus</taxon>
    </lineage>
</organism>
<sequence length="41" mass="4497">MKAASIGRSRPAKKSGTKGVLKFTKEDDFGKFLECPALNRL</sequence>
<gene>
    <name evidence="1" type="ORF">B4121_2749</name>
</gene>
<dbReference type="Proteomes" id="UP000185604">
    <property type="component" value="Unassembled WGS sequence"/>
</dbReference>
<proteinExistence type="predicted"/>
<name>A0A7Z0WWX4_9BACI</name>
<reference evidence="1 2" key="1">
    <citation type="journal article" date="2016" name="Front. Microbiol.">
        <title>High-Level Heat Resistance of Spores of Bacillus amyloliquefaciens and Bacillus licheniformis Results from the Presence of a spoVA Operon in a Tn1546 Transposon.</title>
        <authorList>
            <person name="Berendsen E.M."/>
            <person name="Koning R.A."/>
            <person name="Boekhorst J."/>
            <person name="de Jong A."/>
            <person name="Kuipers O.P."/>
            <person name="Wells-Bennik M.H."/>
        </authorList>
    </citation>
    <scope>NUCLEOTIDE SEQUENCE [LARGE SCALE GENOMIC DNA]</scope>
    <source>
        <strain evidence="1 2">B4121</strain>
    </source>
</reference>
<comment type="caution">
    <text evidence="1">The sequence shown here is derived from an EMBL/GenBank/DDBJ whole genome shotgun (WGS) entry which is preliminary data.</text>
</comment>